<proteinExistence type="predicted"/>
<evidence type="ECO:0000313" key="5">
    <source>
        <dbReference type="EMBL" id="GLO64974.1"/>
    </source>
</evidence>
<dbReference type="InterPro" id="IPR002577">
    <property type="entry name" value="HTH_HxlR"/>
</dbReference>
<evidence type="ECO:0000313" key="6">
    <source>
        <dbReference type="Proteomes" id="UP001275436"/>
    </source>
</evidence>
<dbReference type="CDD" id="cd00090">
    <property type="entry name" value="HTH_ARSR"/>
    <property type="match status" value="1"/>
</dbReference>
<dbReference type="PANTHER" id="PTHR33204">
    <property type="entry name" value="TRANSCRIPTIONAL REGULATOR, MARR FAMILY"/>
    <property type="match status" value="1"/>
</dbReference>
<keyword evidence="2" id="KW-0238">DNA-binding</keyword>
<evidence type="ECO:0000256" key="1">
    <source>
        <dbReference type="ARBA" id="ARBA00023015"/>
    </source>
</evidence>
<dbReference type="Gene3D" id="1.10.10.10">
    <property type="entry name" value="Winged helix-like DNA-binding domain superfamily/Winged helix DNA-binding domain"/>
    <property type="match status" value="1"/>
</dbReference>
<dbReference type="RefSeq" id="WP_215123406.1">
    <property type="nucleotide sequence ID" value="NZ_BSKO01000001.1"/>
</dbReference>
<organism evidence="5 6">
    <name type="scientific">Oceanobacillus kimchii</name>
    <dbReference type="NCBI Taxonomy" id="746691"/>
    <lineage>
        <taxon>Bacteria</taxon>
        <taxon>Bacillati</taxon>
        <taxon>Bacillota</taxon>
        <taxon>Bacilli</taxon>
        <taxon>Bacillales</taxon>
        <taxon>Bacillaceae</taxon>
        <taxon>Oceanobacillus</taxon>
    </lineage>
</organism>
<dbReference type="Pfam" id="PF01638">
    <property type="entry name" value="HxlR"/>
    <property type="match status" value="1"/>
</dbReference>
<dbReference type="Proteomes" id="UP001275436">
    <property type="component" value="Unassembled WGS sequence"/>
</dbReference>
<feature type="domain" description="HTH hxlR-type" evidence="4">
    <location>
        <begin position="5"/>
        <end position="119"/>
    </location>
</feature>
<dbReference type="PANTHER" id="PTHR33204:SF29">
    <property type="entry name" value="TRANSCRIPTIONAL REGULATOR"/>
    <property type="match status" value="1"/>
</dbReference>
<gene>
    <name evidence="5" type="ORF">MACH08_07580</name>
</gene>
<dbReference type="InterPro" id="IPR036388">
    <property type="entry name" value="WH-like_DNA-bd_sf"/>
</dbReference>
<dbReference type="EMBL" id="BSKO01000001">
    <property type="protein sequence ID" value="GLO64974.1"/>
    <property type="molecule type" value="Genomic_DNA"/>
</dbReference>
<reference evidence="5 6" key="1">
    <citation type="submission" date="2023-02" db="EMBL/GenBank/DDBJ databases">
        <title>Oceanobacillus kimchii IFOP_LL358 isolated form Alexandrium catenella lab strain.</title>
        <authorList>
            <person name="Gajardo G."/>
            <person name="Ueki S."/>
            <person name="Maruyama F."/>
        </authorList>
    </citation>
    <scope>NUCLEOTIDE SEQUENCE [LARGE SCALE GENOMIC DNA]</scope>
    <source>
        <strain evidence="5 6">IFOP_LL358</strain>
    </source>
</reference>
<keyword evidence="1" id="KW-0805">Transcription regulation</keyword>
<accession>A0ABQ5TDW5</accession>
<evidence type="ECO:0000256" key="2">
    <source>
        <dbReference type="ARBA" id="ARBA00023125"/>
    </source>
</evidence>
<keyword evidence="3" id="KW-0804">Transcription</keyword>
<dbReference type="InterPro" id="IPR036390">
    <property type="entry name" value="WH_DNA-bd_sf"/>
</dbReference>
<dbReference type="InterPro" id="IPR011991">
    <property type="entry name" value="ArsR-like_HTH"/>
</dbReference>
<sequence length="123" mass="14496">MVRICNYGFDKKVIEEHRDIYGIAYTQNIISGRYKNLIIWYLKENDRRYNQIKKFLEGVSQGSLTKQLRELEDDGIINRTIYPEVPPKVIYGLTEKGKELLPIIDMMEAFGKEHGEQPEEQEN</sequence>
<keyword evidence="6" id="KW-1185">Reference proteome</keyword>
<name>A0ABQ5TDW5_9BACI</name>
<dbReference type="PROSITE" id="PS51118">
    <property type="entry name" value="HTH_HXLR"/>
    <property type="match status" value="1"/>
</dbReference>
<evidence type="ECO:0000259" key="4">
    <source>
        <dbReference type="PROSITE" id="PS51118"/>
    </source>
</evidence>
<dbReference type="SUPFAM" id="SSF46785">
    <property type="entry name" value="Winged helix' DNA-binding domain"/>
    <property type="match status" value="1"/>
</dbReference>
<evidence type="ECO:0000256" key="3">
    <source>
        <dbReference type="ARBA" id="ARBA00023163"/>
    </source>
</evidence>
<comment type="caution">
    <text evidence="5">The sequence shown here is derived from an EMBL/GenBank/DDBJ whole genome shotgun (WGS) entry which is preliminary data.</text>
</comment>
<protein>
    <submittedName>
        <fullName evidence="5">Transcriptional regulator</fullName>
    </submittedName>
</protein>